<organism evidence="2 3">
    <name type="scientific">Roseateles terrae</name>
    <dbReference type="NCBI Taxonomy" id="431060"/>
    <lineage>
        <taxon>Bacteria</taxon>
        <taxon>Pseudomonadati</taxon>
        <taxon>Pseudomonadota</taxon>
        <taxon>Betaproteobacteria</taxon>
        <taxon>Burkholderiales</taxon>
        <taxon>Sphaerotilaceae</taxon>
        <taxon>Roseateles</taxon>
    </lineage>
</organism>
<dbReference type="PANTHER" id="PTHR38436">
    <property type="entry name" value="POLYKETIDE CYCLASE SNOAL-LIKE DOMAIN"/>
    <property type="match status" value="1"/>
</dbReference>
<evidence type="ECO:0000256" key="1">
    <source>
        <dbReference type="SAM" id="SignalP"/>
    </source>
</evidence>
<proteinExistence type="predicted"/>
<gene>
    <name evidence="2" type="ORF">FHS28_001232</name>
</gene>
<feature type="signal peptide" evidence="1">
    <location>
        <begin position="1"/>
        <end position="29"/>
    </location>
</feature>
<dbReference type="EMBL" id="JACHXO010000001">
    <property type="protein sequence ID" value="MBB3193867.1"/>
    <property type="molecule type" value="Genomic_DNA"/>
</dbReference>
<dbReference type="Proteomes" id="UP000574369">
    <property type="component" value="Unassembled WGS sequence"/>
</dbReference>
<evidence type="ECO:0000313" key="3">
    <source>
        <dbReference type="Proteomes" id="UP000574369"/>
    </source>
</evidence>
<dbReference type="InterPro" id="IPR009959">
    <property type="entry name" value="Cyclase_SnoaL-like"/>
</dbReference>
<dbReference type="Gene3D" id="3.10.450.50">
    <property type="match status" value="1"/>
</dbReference>
<comment type="caution">
    <text evidence="2">The sequence shown here is derived from an EMBL/GenBank/DDBJ whole genome shotgun (WGS) entry which is preliminary data.</text>
</comment>
<evidence type="ECO:0000313" key="2">
    <source>
        <dbReference type="EMBL" id="MBB3193867.1"/>
    </source>
</evidence>
<feature type="chain" id="PRO_5046579904" evidence="1">
    <location>
        <begin position="30"/>
        <end position="193"/>
    </location>
</feature>
<reference evidence="2 3" key="1">
    <citation type="submission" date="2020-08" db="EMBL/GenBank/DDBJ databases">
        <title>Genomic Encyclopedia of Type Strains, Phase III (KMG-III): the genomes of soil and plant-associated and newly described type strains.</title>
        <authorList>
            <person name="Whitman W."/>
        </authorList>
    </citation>
    <scope>NUCLEOTIDE SEQUENCE [LARGE SCALE GENOMIC DNA]</scope>
    <source>
        <strain evidence="2 3">CECT 7247</strain>
    </source>
</reference>
<protein>
    <submittedName>
        <fullName evidence="2">Ester cyclase</fullName>
    </submittedName>
</protein>
<name>A0ABR6GP66_9BURK</name>
<accession>A0ABR6GP66</accession>
<dbReference type="Pfam" id="PF07366">
    <property type="entry name" value="SnoaL"/>
    <property type="match status" value="1"/>
</dbReference>
<sequence>MQRHSPRFRPTAAALSFLVMLSASSSGWAGATSRDPVTSTQLVAPAELVVDASLPASTLDAQVLAARRYSSFWNTGDAELARQALAPDFVDRTPPLGRQPGLPGVFAASKTFRAAVPDLRCEVLQMIVAGDRVVTHLRFSGHLTGELMGRRGDGQAIQFIATDIYRVRDGRIAENWHLEDTLTLLQQAGLVAR</sequence>
<keyword evidence="1" id="KW-0732">Signal</keyword>
<dbReference type="InterPro" id="IPR032710">
    <property type="entry name" value="NTF2-like_dom_sf"/>
</dbReference>
<dbReference type="SUPFAM" id="SSF54427">
    <property type="entry name" value="NTF2-like"/>
    <property type="match status" value="1"/>
</dbReference>
<keyword evidence="3" id="KW-1185">Reference proteome</keyword>
<dbReference type="PANTHER" id="PTHR38436:SF1">
    <property type="entry name" value="ESTER CYCLASE"/>
    <property type="match status" value="1"/>
</dbReference>